<dbReference type="Pfam" id="PF12697">
    <property type="entry name" value="Abhydrolase_6"/>
    <property type="match status" value="1"/>
</dbReference>
<dbReference type="STRING" id="1192034.CAP_0552"/>
<dbReference type="AlphaFoldDB" id="A0A017SUL6"/>
<evidence type="ECO:0000313" key="2">
    <source>
        <dbReference type="EMBL" id="EYF00462.1"/>
    </source>
</evidence>
<dbReference type="GO" id="GO:0016787">
    <property type="term" value="F:hydrolase activity"/>
    <property type="evidence" value="ECO:0007669"/>
    <property type="project" value="UniProtKB-KW"/>
</dbReference>
<dbReference type="InterPro" id="IPR029058">
    <property type="entry name" value="AB_hydrolase_fold"/>
</dbReference>
<name>A0A017SUL6_9BACT</name>
<sequence length="243" mass="25091">MAAQAIVFLHGNLSRGAHWAPQLATLQAEGFRCHAPDQRGFGSPPAPGLPSSLLDLADDVAAWCAAEGIDRVCVVGLSFGGAVAQAVATRHPRIVHSLLLAGTYRLDKLHPAIAAFNESAGAGGVPLIATIAPLVRAGFSEAYQAAHPELVDRLVAEMLTTPQASLEATGGILADFPAVPASAITAPTVVLAGTRDVLCPPDASRELAAAIPGARYVEFDTGHVSNLEAPDAFTDQVRQLASR</sequence>
<dbReference type="Gene3D" id="3.40.50.1820">
    <property type="entry name" value="alpha/beta hydrolase"/>
    <property type="match status" value="1"/>
</dbReference>
<dbReference type="PANTHER" id="PTHR43798">
    <property type="entry name" value="MONOACYLGLYCEROL LIPASE"/>
    <property type="match status" value="1"/>
</dbReference>
<dbReference type="SUPFAM" id="SSF53474">
    <property type="entry name" value="alpha/beta-Hydrolases"/>
    <property type="match status" value="1"/>
</dbReference>
<evidence type="ECO:0000313" key="3">
    <source>
        <dbReference type="Proteomes" id="UP000019678"/>
    </source>
</evidence>
<gene>
    <name evidence="2" type="ORF">CAP_0552</name>
</gene>
<feature type="domain" description="AB hydrolase-1" evidence="1">
    <location>
        <begin position="6"/>
        <end position="235"/>
    </location>
</feature>
<evidence type="ECO:0000259" key="1">
    <source>
        <dbReference type="Pfam" id="PF12697"/>
    </source>
</evidence>
<dbReference type="RefSeq" id="WP_052376829.1">
    <property type="nucleotide sequence ID" value="NZ_ASRX01000109.1"/>
</dbReference>
<accession>A0A017SUL6</accession>
<protein>
    <submittedName>
        <fullName evidence="2">Hydrolase, alpha/beta fold family protein</fullName>
    </submittedName>
</protein>
<dbReference type="EMBL" id="ASRX01000109">
    <property type="protein sequence ID" value="EYF00462.1"/>
    <property type="molecule type" value="Genomic_DNA"/>
</dbReference>
<keyword evidence="3" id="KW-1185">Reference proteome</keyword>
<dbReference type="PRINTS" id="PR00111">
    <property type="entry name" value="ABHYDROLASE"/>
</dbReference>
<reference evidence="2 3" key="1">
    <citation type="submission" date="2013-05" db="EMBL/GenBank/DDBJ databases">
        <title>Genome assembly of Chondromyces apiculatus DSM 436.</title>
        <authorList>
            <person name="Sharma G."/>
            <person name="Khatri I."/>
            <person name="Kaur C."/>
            <person name="Mayilraj S."/>
            <person name="Subramanian S."/>
        </authorList>
    </citation>
    <scope>NUCLEOTIDE SEQUENCE [LARGE SCALE GENOMIC DNA]</scope>
    <source>
        <strain evidence="2 3">DSM 436</strain>
    </source>
</reference>
<dbReference type="Proteomes" id="UP000019678">
    <property type="component" value="Unassembled WGS sequence"/>
</dbReference>
<dbReference type="InterPro" id="IPR000073">
    <property type="entry name" value="AB_hydrolase_1"/>
</dbReference>
<organism evidence="2 3">
    <name type="scientific">Chondromyces apiculatus DSM 436</name>
    <dbReference type="NCBI Taxonomy" id="1192034"/>
    <lineage>
        <taxon>Bacteria</taxon>
        <taxon>Pseudomonadati</taxon>
        <taxon>Myxococcota</taxon>
        <taxon>Polyangia</taxon>
        <taxon>Polyangiales</taxon>
        <taxon>Polyangiaceae</taxon>
        <taxon>Chondromyces</taxon>
    </lineage>
</organism>
<dbReference type="eggNOG" id="COG0596">
    <property type="taxonomic scope" value="Bacteria"/>
</dbReference>
<proteinExistence type="predicted"/>
<comment type="caution">
    <text evidence="2">The sequence shown here is derived from an EMBL/GenBank/DDBJ whole genome shotgun (WGS) entry which is preliminary data.</text>
</comment>
<dbReference type="InterPro" id="IPR050266">
    <property type="entry name" value="AB_hydrolase_sf"/>
</dbReference>
<keyword evidence="2" id="KW-0378">Hydrolase</keyword>